<sequence length="629" mass="72509">MDKPFPPPPLPFPATNVPLRSRLVSDSTTRDVEWEPIEEERLEEPKEGWMLGESKKRSIRISSRMTLSRNVPRGRIDTMVIINSHMRELVVKYKAEKVCHEEMVKMPLVDLKVLEVHGETKSNVVPHKVFSKDLLGLTPRGLSRISAFIELVPRSDTDWKAPMCIDYGELSKIDLYSDCQQMRVHEDKIPKTAFRMRYGRYEFTTMPFWVDQCTSDFHGCNESGARVAFEDEFRAAEEREVSCEAQQGRSGVKRKLFRSCRNNMGNELILALSEGSDNSVVMRGARVYGIGELSHKEGYSLVALVSISSAALEVEDEHPKAEIRESKMIGLELEQETTKAKYKGKAIMVKPERPLKKKDQVALDEEMARNHEAQIQAKLIEEERLARQKEEEANIGLIKSWDNTQAMIEADFELAQRLQADEQGEITIEERSRLFVELMNRRKKHFAKLRAEEIRRKPPTKAQKRNQMSTYLKNMAGYKHSQLKSKSYDEIQKLFDKEMKRVNTFVDMNSEVVKGSETRTSESSKRAGDKLESDKSKKQKIDEHVEAEKDDDPEEEEMKKHMEIVQNEEEIAIDAIPLATKPLMIVEYKIVKEGQKGFYHLIRADGSSKRYSSMIRMLQGIDKEDLETL</sequence>
<dbReference type="Proteomes" id="UP001151760">
    <property type="component" value="Unassembled WGS sequence"/>
</dbReference>
<keyword evidence="1" id="KW-0175">Coiled coil</keyword>
<evidence type="ECO:0000313" key="4">
    <source>
        <dbReference type="Proteomes" id="UP001151760"/>
    </source>
</evidence>
<proteinExistence type="predicted"/>
<dbReference type="SUPFAM" id="SSF56672">
    <property type="entry name" value="DNA/RNA polymerases"/>
    <property type="match status" value="1"/>
</dbReference>
<feature type="region of interest" description="Disordered" evidence="2">
    <location>
        <begin position="1"/>
        <end position="30"/>
    </location>
</feature>
<dbReference type="InterPro" id="IPR043502">
    <property type="entry name" value="DNA/RNA_pol_sf"/>
</dbReference>
<accession>A0ABQ5GDV1</accession>
<protein>
    <submittedName>
        <fullName evidence="3">Uncharacterized protein</fullName>
    </submittedName>
</protein>
<organism evidence="3 4">
    <name type="scientific">Tanacetum coccineum</name>
    <dbReference type="NCBI Taxonomy" id="301880"/>
    <lineage>
        <taxon>Eukaryota</taxon>
        <taxon>Viridiplantae</taxon>
        <taxon>Streptophyta</taxon>
        <taxon>Embryophyta</taxon>
        <taxon>Tracheophyta</taxon>
        <taxon>Spermatophyta</taxon>
        <taxon>Magnoliopsida</taxon>
        <taxon>eudicotyledons</taxon>
        <taxon>Gunneridae</taxon>
        <taxon>Pentapetalae</taxon>
        <taxon>asterids</taxon>
        <taxon>campanulids</taxon>
        <taxon>Asterales</taxon>
        <taxon>Asteraceae</taxon>
        <taxon>Asteroideae</taxon>
        <taxon>Anthemideae</taxon>
        <taxon>Anthemidinae</taxon>
        <taxon>Tanacetum</taxon>
    </lineage>
</organism>
<evidence type="ECO:0000313" key="3">
    <source>
        <dbReference type="EMBL" id="GJT73361.1"/>
    </source>
</evidence>
<comment type="caution">
    <text evidence="3">The sequence shown here is derived from an EMBL/GenBank/DDBJ whole genome shotgun (WGS) entry which is preliminary data.</text>
</comment>
<feature type="compositionally biased region" description="Basic and acidic residues" evidence="2">
    <location>
        <begin position="514"/>
        <end position="547"/>
    </location>
</feature>
<name>A0ABQ5GDV1_9ASTR</name>
<feature type="region of interest" description="Disordered" evidence="2">
    <location>
        <begin position="513"/>
        <end position="557"/>
    </location>
</feature>
<keyword evidence="4" id="KW-1185">Reference proteome</keyword>
<evidence type="ECO:0000256" key="2">
    <source>
        <dbReference type="SAM" id="MobiDB-lite"/>
    </source>
</evidence>
<evidence type="ECO:0000256" key="1">
    <source>
        <dbReference type="SAM" id="Coils"/>
    </source>
</evidence>
<feature type="compositionally biased region" description="Pro residues" evidence="2">
    <location>
        <begin position="1"/>
        <end position="12"/>
    </location>
</feature>
<feature type="coiled-coil region" evidence="1">
    <location>
        <begin position="363"/>
        <end position="392"/>
    </location>
</feature>
<reference evidence="3" key="2">
    <citation type="submission" date="2022-01" db="EMBL/GenBank/DDBJ databases">
        <authorList>
            <person name="Yamashiro T."/>
            <person name="Shiraishi A."/>
            <person name="Satake H."/>
            <person name="Nakayama K."/>
        </authorList>
    </citation>
    <scope>NUCLEOTIDE SEQUENCE</scope>
</reference>
<dbReference type="EMBL" id="BQNB010018345">
    <property type="protein sequence ID" value="GJT73361.1"/>
    <property type="molecule type" value="Genomic_DNA"/>
</dbReference>
<dbReference type="Gene3D" id="3.10.10.10">
    <property type="entry name" value="HIV Type 1 Reverse Transcriptase, subunit A, domain 1"/>
    <property type="match status" value="1"/>
</dbReference>
<reference evidence="3" key="1">
    <citation type="journal article" date="2022" name="Int. J. Mol. Sci.">
        <title>Draft Genome of Tanacetum Coccineum: Genomic Comparison of Closely Related Tanacetum-Family Plants.</title>
        <authorList>
            <person name="Yamashiro T."/>
            <person name="Shiraishi A."/>
            <person name="Nakayama K."/>
            <person name="Satake H."/>
        </authorList>
    </citation>
    <scope>NUCLEOTIDE SEQUENCE</scope>
</reference>
<gene>
    <name evidence="3" type="ORF">Tco_1032647</name>
</gene>